<proteinExistence type="predicted"/>
<dbReference type="GO" id="GO:0005524">
    <property type="term" value="F:ATP binding"/>
    <property type="evidence" value="ECO:0007669"/>
    <property type="project" value="UniProtKB-KW"/>
</dbReference>
<dbReference type="InterPro" id="IPR041075">
    <property type="entry name" value="NOD1/2_WH"/>
</dbReference>
<dbReference type="GO" id="GO:0005737">
    <property type="term" value="C:cytoplasm"/>
    <property type="evidence" value="ECO:0007669"/>
    <property type="project" value="UniProtKB-SubCell"/>
</dbReference>
<keyword evidence="6" id="KW-0067">ATP-binding</keyword>
<dbReference type="Pfam" id="PF05729">
    <property type="entry name" value="NACHT"/>
    <property type="match status" value="1"/>
</dbReference>
<evidence type="ECO:0000256" key="2">
    <source>
        <dbReference type="ARBA" id="ARBA00022490"/>
    </source>
</evidence>
<dbReference type="PROSITE" id="PS50837">
    <property type="entry name" value="NACHT"/>
    <property type="match status" value="1"/>
</dbReference>
<dbReference type="FunFam" id="3.40.50.300:FF:000210">
    <property type="entry name" value="Si:dkey-16p6.1"/>
    <property type="match status" value="1"/>
</dbReference>
<evidence type="ECO:0000256" key="6">
    <source>
        <dbReference type="ARBA" id="ARBA00022840"/>
    </source>
</evidence>
<evidence type="ECO:0000256" key="1">
    <source>
        <dbReference type="ARBA" id="ARBA00004496"/>
    </source>
</evidence>
<dbReference type="InterPro" id="IPR007111">
    <property type="entry name" value="NACHT_NTPase"/>
</dbReference>
<dbReference type="PANTHER" id="PTHR24106">
    <property type="entry name" value="NACHT, LRR AND CARD DOMAINS-CONTAINING"/>
    <property type="match status" value="1"/>
</dbReference>
<dbReference type="FunFam" id="3.80.10.10:FF:000100">
    <property type="entry name" value="Si:dkey-11n14.1"/>
    <property type="match status" value="1"/>
</dbReference>
<dbReference type="InterPro" id="IPR001611">
    <property type="entry name" value="Leu-rich_rpt"/>
</dbReference>
<evidence type="ECO:0000259" key="7">
    <source>
        <dbReference type="PROSITE" id="PS50837"/>
    </source>
</evidence>
<dbReference type="Ensembl" id="ENSCCRT00010099441.1">
    <property type="protein sequence ID" value="ENSCCRP00010089683.1"/>
    <property type="gene ID" value="ENSCCRG00010039184.1"/>
</dbReference>
<accession>A0A8C1R5S2</accession>
<evidence type="ECO:0000313" key="9">
    <source>
        <dbReference type="Proteomes" id="UP000694427"/>
    </source>
</evidence>
<organism evidence="8 9">
    <name type="scientific">Cyprinus carpio</name>
    <name type="common">Common carp</name>
    <dbReference type="NCBI Taxonomy" id="7962"/>
    <lineage>
        <taxon>Eukaryota</taxon>
        <taxon>Metazoa</taxon>
        <taxon>Chordata</taxon>
        <taxon>Craniata</taxon>
        <taxon>Vertebrata</taxon>
        <taxon>Euteleostomi</taxon>
        <taxon>Actinopterygii</taxon>
        <taxon>Neopterygii</taxon>
        <taxon>Teleostei</taxon>
        <taxon>Ostariophysi</taxon>
        <taxon>Cypriniformes</taxon>
        <taxon>Cyprinidae</taxon>
        <taxon>Cyprininae</taxon>
        <taxon>Cyprinus</taxon>
    </lineage>
</organism>
<dbReference type="SMART" id="SM00368">
    <property type="entry name" value="LRR_RI"/>
    <property type="match status" value="13"/>
</dbReference>
<comment type="subcellular location">
    <subcellularLocation>
        <location evidence="1">Cytoplasm</location>
    </subcellularLocation>
</comment>
<name>A0A8C1R5S2_CYPCA</name>
<dbReference type="InterPro" id="IPR032675">
    <property type="entry name" value="LRR_dom_sf"/>
</dbReference>
<evidence type="ECO:0000256" key="5">
    <source>
        <dbReference type="ARBA" id="ARBA00022741"/>
    </source>
</evidence>
<dbReference type="Pfam" id="PF13516">
    <property type="entry name" value="LRR_6"/>
    <property type="match status" value="5"/>
</dbReference>
<dbReference type="AlphaFoldDB" id="A0A8C1R5S2"/>
<keyword evidence="5" id="KW-0547">Nucleotide-binding</keyword>
<evidence type="ECO:0000256" key="4">
    <source>
        <dbReference type="ARBA" id="ARBA00022737"/>
    </source>
</evidence>
<dbReference type="InterPro" id="IPR041267">
    <property type="entry name" value="NLRP_HD2"/>
</dbReference>
<reference evidence="8" key="2">
    <citation type="submission" date="2025-09" db="UniProtKB">
        <authorList>
            <consortium name="Ensembl"/>
        </authorList>
    </citation>
    <scope>IDENTIFICATION</scope>
</reference>
<keyword evidence="3" id="KW-0433">Leucine-rich repeat</keyword>
<dbReference type="InterPro" id="IPR051261">
    <property type="entry name" value="NLR"/>
</dbReference>
<reference evidence="8" key="1">
    <citation type="submission" date="2025-08" db="UniProtKB">
        <authorList>
            <consortium name="Ensembl"/>
        </authorList>
    </citation>
    <scope>IDENTIFICATION</scope>
</reference>
<dbReference type="InterPro" id="IPR029495">
    <property type="entry name" value="NACHT-assoc"/>
</dbReference>
<evidence type="ECO:0000313" key="8">
    <source>
        <dbReference type="Ensembl" id="ENSCCRP00010089683.1"/>
    </source>
</evidence>
<dbReference type="Proteomes" id="UP000694427">
    <property type="component" value="Unplaced"/>
</dbReference>
<dbReference type="Pfam" id="PF17776">
    <property type="entry name" value="NLRC4_HD2"/>
    <property type="match status" value="1"/>
</dbReference>
<dbReference type="Pfam" id="PF17779">
    <property type="entry name" value="WHD_NOD2"/>
    <property type="match status" value="1"/>
</dbReference>
<protein>
    <recommendedName>
        <fullName evidence="7">NACHT domain-containing protein</fullName>
    </recommendedName>
</protein>
<dbReference type="InterPro" id="IPR027417">
    <property type="entry name" value="P-loop_NTPase"/>
</dbReference>
<feature type="domain" description="NACHT" evidence="7">
    <location>
        <begin position="129"/>
        <end position="263"/>
    </location>
</feature>
<dbReference type="SMART" id="SM01288">
    <property type="entry name" value="FISNA"/>
    <property type="match status" value="1"/>
</dbReference>
<dbReference type="Gene3D" id="3.40.50.300">
    <property type="entry name" value="P-loop containing nucleotide triphosphate hydrolases"/>
    <property type="match status" value="1"/>
</dbReference>
<dbReference type="FunFam" id="3.80.10.10:FF:001243">
    <property type="entry name" value="Si:dkey-286j17.4"/>
    <property type="match status" value="1"/>
</dbReference>
<keyword evidence="4" id="KW-0677">Repeat</keyword>
<dbReference type="Pfam" id="PF14484">
    <property type="entry name" value="FISNA"/>
    <property type="match status" value="1"/>
</dbReference>
<dbReference type="Gene3D" id="3.80.10.10">
    <property type="entry name" value="Ribonuclease Inhibitor"/>
    <property type="match status" value="3"/>
</dbReference>
<evidence type="ECO:0000256" key="3">
    <source>
        <dbReference type="ARBA" id="ARBA00022614"/>
    </source>
</evidence>
<sequence>MQYFVKDFNENRCSMKEAALDLTLYFLREMKQDEAADTLEDELIFIHQLKCILKKKYQCVFEGIAKQGDSTLLKNIYTDLYIPQGCSEQVNTEHEVRQIEVASRRHESQEIQVECKNVFEAPEQDKQIRTVLTKGVAGIGKSVSVQKFVLDWAEGKENQDISFIFPLPFREMNLKEQEKLSLMDLITQFFPETKGLKLTRRNQFKVLFILDGLDECRLPVNFKDNETWSDVSSPASLDVLLTNLIKGNLLPSALIWITSRPAAASKIPPDCIDRLTEIRGFNDAQKEEYFRKRFTDENQAKEIIDHVKQSKSLFIMCHIPVFCWISATVLQNILEEKRNNVVKNNQADDASKTLQESNTEDTPKTLTQMYSHFLRFQIQQSRRKYDGEHTPDVSWDKDAIFSLGKLAFDQLERNNVIFYDTDLEACGIDVYKESVYSGMCTQIFKEETGIVLGTMYCFIHLSIQEFIAALYAHLFLDINKKYVFDQDSTEQKNKSETMTDLLKTAVDKALESDNGHLDLFLRFLLGLSLQSNRRLLQGLLTQQDRNDQSKKEIVQYIKQKLEAYLSPERSINLFYCLNELNDQTLVKDIQTHLSKGSLSSADLSPAQWSALVFVLLTSEEELEEFELQKFKKSDECLVRLSAVIKTSKRALLNDCGLTDKSCPALASVLGSDTSLKVLNMNNNNLQDSGVKLLCTGLKNINCKLEILSLKNNCITEGGCHVLAAALNSNPSNLTELDLSENKLGNPGMKIILTLFENVQCRLEKLKLNCISITDEGCAALASAFNSNLRELDLSRNQIGDSGVTEISSLLRNSQTLQILRLSDCSITEEGYKALSSALRSNPSHLIELDLTGNDPGPSGVKQLSDLIQDPNCQLKTLRFLGPAADEGCQYVTGIVGKNPLLLRELNLSSRKLRDTGVNQISALLQDKHCTLNTLILCGCSITEKQCLILTSALKSNPSHLRELKLSGNQIKNTGVNHLCDVLKDSHCKLERLSLRYCGITDVSSLTQSLTNTKALQFLKEINLRENMIGDSKQKLIDVLRDSNCKLR</sequence>
<dbReference type="SUPFAM" id="SSF52047">
    <property type="entry name" value="RNI-like"/>
    <property type="match status" value="2"/>
</dbReference>
<keyword evidence="9" id="KW-1185">Reference proteome</keyword>
<keyword evidence="2" id="KW-0963">Cytoplasm</keyword>
<dbReference type="PROSITE" id="PS51450">
    <property type="entry name" value="LRR"/>
    <property type="match status" value="1"/>
</dbReference>